<dbReference type="AlphaFoldDB" id="A0AAV7SCC8"/>
<reference evidence="2" key="1">
    <citation type="journal article" date="2022" name="bioRxiv">
        <title>Sequencing and chromosome-scale assembly of the giantPleurodeles waltlgenome.</title>
        <authorList>
            <person name="Brown T."/>
            <person name="Elewa A."/>
            <person name="Iarovenko S."/>
            <person name="Subramanian E."/>
            <person name="Araus A.J."/>
            <person name="Petzold A."/>
            <person name="Susuki M."/>
            <person name="Suzuki K.-i.T."/>
            <person name="Hayashi T."/>
            <person name="Toyoda A."/>
            <person name="Oliveira C."/>
            <person name="Osipova E."/>
            <person name="Leigh N.D."/>
            <person name="Simon A."/>
            <person name="Yun M.H."/>
        </authorList>
    </citation>
    <scope>NUCLEOTIDE SEQUENCE</scope>
    <source>
        <strain evidence="2">20211129_DDA</strain>
        <tissue evidence="2">Liver</tissue>
    </source>
</reference>
<proteinExistence type="predicted"/>
<evidence type="ECO:0000313" key="3">
    <source>
        <dbReference type="Proteomes" id="UP001066276"/>
    </source>
</evidence>
<organism evidence="2 3">
    <name type="scientific">Pleurodeles waltl</name>
    <name type="common">Iberian ribbed newt</name>
    <dbReference type="NCBI Taxonomy" id="8319"/>
    <lineage>
        <taxon>Eukaryota</taxon>
        <taxon>Metazoa</taxon>
        <taxon>Chordata</taxon>
        <taxon>Craniata</taxon>
        <taxon>Vertebrata</taxon>
        <taxon>Euteleostomi</taxon>
        <taxon>Amphibia</taxon>
        <taxon>Batrachia</taxon>
        <taxon>Caudata</taxon>
        <taxon>Salamandroidea</taxon>
        <taxon>Salamandridae</taxon>
        <taxon>Pleurodelinae</taxon>
        <taxon>Pleurodeles</taxon>
    </lineage>
</organism>
<feature type="compositionally biased region" description="Basic residues" evidence="1">
    <location>
        <begin position="204"/>
        <end position="214"/>
    </location>
</feature>
<sequence length="214" mass="24505">MDILQRHSFNEFSPTWVIETSVPNKNIPSFELIKNKVEVSQTKAKSRYDELKKVREADFKIGERVRIRRPYKVRGSKYYQETKVVQVTKHSVKVEWGKCWIKRKVAKLGKEAEAQGFQLKCKDSGDVTVGLRSENSFLERITFSDGGCAMSGGVSGVVDGEAGERDDITVIEQEEIQNHAQGETAKVVENQHDEQERFPDKLQKSKRVINKPKY</sequence>
<accession>A0AAV7SCC8</accession>
<gene>
    <name evidence="2" type="ORF">NDU88_002316</name>
</gene>
<dbReference type="EMBL" id="JANPWB010000008">
    <property type="protein sequence ID" value="KAJ1161835.1"/>
    <property type="molecule type" value="Genomic_DNA"/>
</dbReference>
<name>A0AAV7SCC8_PLEWA</name>
<dbReference type="Proteomes" id="UP001066276">
    <property type="component" value="Chromosome 4_2"/>
</dbReference>
<keyword evidence="3" id="KW-1185">Reference proteome</keyword>
<evidence type="ECO:0000256" key="1">
    <source>
        <dbReference type="SAM" id="MobiDB-lite"/>
    </source>
</evidence>
<feature type="region of interest" description="Disordered" evidence="1">
    <location>
        <begin position="190"/>
        <end position="214"/>
    </location>
</feature>
<feature type="compositionally biased region" description="Basic and acidic residues" evidence="1">
    <location>
        <begin position="190"/>
        <end position="203"/>
    </location>
</feature>
<comment type="caution">
    <text evidence="2">The sequence shown here is derived from an EMBL/GenBank/DDBJ whole genome shotgun (WGS) entry which is preliminary data.</text>
</comment>
<protein>
    <submittedName>
        <fullName evidence="2">Uncharacterized protein</fullName>
    </submittedName>
</protein>
<evidence type="ECO:0000313" key="2">
    <source>
        <dbReference type="EMBL" id="KAJ1161835.1"/>
    </source>
</evidence>